<dbReference type="EMBL" id="CP045915">
    <property type="protein sequence ID" value="QGH33654.1"/>
    <property type="molecule type" value="Genomic_DNA"/>
</dbReference>
<evidence type="ECO:0000256" key="3">
    <source>
        <dbReference type="ARBA" id="ARBA00023002"/>
    </source>
</evidence>
<keyword evidence="4" id="KW-0408">Iron</keyword>
<dbReference type="InterPro" id="IPR039650">
    <property type="entry name" value="HdrA-like"/>
</dbReference>
<evidence type="ECO:0000256" key="5">
    <source>
        <dbReference type="ARBA" id="ARBA00023014"/>
    </source>
</evidence>
<keyword evidence="5" id="KW-0411">Iron-sulfur</keyword>
<reference evidence="6 7" key="1">
    <citation type="submission" date="2019-11" db="EMBL/GenBank/DDBJ databases">
        <title>Gracilibacillus salitolerans sp. nov., a moderate halophile isolated from a saline soil in northwest China.</title>
        <authorList>
            <person name="Gan L."/>
        </authorList>
    </citation>
    <scope>NUCLEOTIDE SEQUENCE [LARGE SCALE GENOMIC DNA]</scope>
    <source>
        <strain evidence="6 7">SCU50</strain>
    </source>
</reference>
<dbReference type="Pfam" id="PF12831">
    <property type="entry name" value="FAD_oxidored"/>
    <property type="match status" value="3"/>
</dbReference>
<evidence type="ECO:0000256" key="2">
    <source>
        <dbReference type="ARBA" id="ARBA00022723"/>
    </source>
</evidence>
<proteinExistence type="predicted"/>
<keyword evidence="3" id="KW-0560">Oxidoreductase</keyword>
<dbReference type="KEGG" id="grc:GI584_06310"/>
<dbReference type="GO" id="GO:0051539">
    <property type="term" value="F:4 iron, 4 sulfur cluster binding"/>
    <property type="evidence" value="ECO:0007669"/>
    <property type="project" value="UniProtKB-KW"/>
</dbReference>
<accession>A0A5Q2TFS5</accession>
<name>A0A5Q2TFS5_9BACI</name>
<keyword evidence="7" id="KW-1185">Reference proteome</keyword>
<keyword evidence="1" id="KW-0004">4Fe-4S</keyword>
<dbReference type="Gene3D" id="3.50.50.60">
    <property type="entry name" value="FAD/NAD(P)-binding domain"/>
    <property type="match status" value="2"/>
</dbReference>
<protein>
    <submittedName>
        <fullName evidence="6">FAD-dependent oxidoreductase</fullName>
    </submittedName>
</protein>
<gene>
    <name evidence="6" type="ORF">GI584_06310</name>
</gene>
<dbReference type="PANTHER" id="PTHR43498">
    <property type="entry name" value="FERREDOXIN:COB-COM HETERODISULFIDE REDUCTASE SUBUNIT A"/>
    <property type="match status" value="1"/>
</dbReference>
<dbReference type="GO" id="GO:0046872">
    <property type="term" value="F:metal ion binding"/>
    <property type="evidence" value="ECO:0007669"/>
    <property type="project" value="UniProtKB-KW"/>
</dbReference>
<dbReference type="Proteomes" id="UP000339690">
    <property type="component" value="Chromosome"/>
</dbReference>
<dbReference type="RefSeq" id="WP_153790663.1">
    <property type="nucleotide sequence ID" value="NZ_CP045915.1"/>
</dbReference>
<dbReference type="SUPFAM" id="SSF51905">
    <property type="entry name" value="FAD/NAD(P)-binding domain"/>
    <property type="match status" value="2"/>
</dbReference>
<dbReference type="InterPro" id="IPR036188">
    <property type="entry name" value="FAD/NAD-bd_sf"/>
</dbReference>
<dbReference type="AlphaFoldDB" id="A0A5Q2TFS5"/>
<dbReference type="PANTHER" id="PTHR43498:SF1">
    <property type="entry name" value="COB--COM HETERODISULFIDE REDUCTASE IRON-SULFUR SUBUNIT A"/>
    <property type="match status" value="1"/>
</dbReference>
<sequence>MNNHSTNAHIHLDQKKLPILFDVDVALVGGSIASVTMALELAKAGKKVVLIESRTYLGREITATLRPWISEKAVDHINTDLIKKIAADGIGKNNEIALSMDKVKLTLEEELFEQGVEMLYASYPLATFKKGEKQYLEIGNKSGRQLVSASVVIDTTENASLLRQTNEVMVEQVESDKKIRFSIEFYRTEGLTNEYISILNTNEKKTQPLKVHQGYLDRGHVILEGEFISSKLYSQDPFADRMEDEFQAKKEIFNISEYLLHEHQAFSNAYLAATSFELQDVNRQMKCKQTENFKGNISTEINGVKVDLNKFQTSNPSIWYLGEYIEDETIAELLFDPVMGSRVGSFVGLAILENWEEILEKTSNKTITEHPSKANYVIPGVRVKEQPQPQNGRIYTKEIVEERQIPILHQSDVLIVGGGTSGATAGIVSGREGLNTVLLEMNPGLGGTATFGAVDSYWFGRRVGFNQWITERVNQMQERVRHYSPKWNIEAKMYALWNEAYKAGVQPYFGSIVIGTIMENKRVRGVVATSRWGTFAILANTVIDATGDGDVAAFAGAEYVYGSQRDHIVMWYSLAQFAKPGRSQNNFTSAVDVSNIMDYTRAILDGRRRKRKRDVHDHGIYVASRETRHVLGEYVMTLTDQLRQRKWDDVVNIHFSNHDMKGKNGADWMHLGLIPPNLEIEIPYRLLLPKGLEGIIVTGKAISATHDGFAAIRMQADLENLGGVSALAAKQSIQNNVPPSQIDIRQLQKRLVLEGLLPTGIEERAISSEYYQDSELEELVEQLTGEEPLYMYADMEMEEVYKDKIPIVEICTVGERILPFLEKGLDQAIQNNDIKRQVALAQALAMYESSYGVPILIDEIEKELDRYEGLPIRDNVIRHTQLPPDQGAMPDVVYLLYTLGMTRDERSIDIWKRIVSQIDPSEESLKDMFTGTFYYVDAVCYGIERLATKGCITILEALYTHKNLRDQLRQSGIVADYFKERQAMLDLAIARALARCGDIRGYRVLINYLKDARALLAEQAHTELRRLTTEDFGKNVQEWNSYVSNQGEFPEQPLLLKLDI</sequence>
<evidence type="ECO:0000256" key="1">
    <source>
        <dbReference type="ARBA" id="ARBA00022485"/>
    </source>
</evidence>
<organism evidence="6 7">
    <name type="scientific">Gracilibacillus salitolerans</name>
    <dbReference type="NCBI Taxonomy" id="2663022"/>
    <lineage>
        <taxon>Bacteria</taxon>
        <taxon>Bacillati</taxon>
        <taxon>Bacillota</taxon>
        <taxon>Bacilli</taxon>
        <taxon>Bacillales</taxon>
        <taxon>Bacillaceae</taxon>
        <taxon>Gracilibacillus</taxon>
    </lineage>
</organism>
<keyword evidence="2" id="KW-0479">Metal-binding</keyword>
<dbReference type="GO" id="GO:0016491">
    <property type="term" value="F:oxidoreductase activity"/>
    <property type="evidence" value="ECO:0007669"/>
    <property type="project" value="UniProtKB-KW"/>
</dbReference>
<evidence type="ECO:0000313" key="6">
    <source>
        <dbReference type="EMBL" id="QGH33654.1"/>
    </source>
</evidence>
<evidence type="ECO:0000256" key="4">
    <source>
        <dbReference type="ARBA" id="ARBA00023004"/>
    </source>
</evidence>
<evidence type="ECO:0000313" key="7">
    <source>
        <dbReference type="Proteomes" id="UP000339690"/>
    </source>
</evidence>